<dbReference type="AlphaFoldDB" id="A0A815HMQ1"/>
<dbReference type="Proteomes" id="UP000663852">
    <property type="component" value="Unassembled WGS sequence"/>
</dbReference>
<evidence type="ECO:0000313" key="4">
    <source>
        <dbReference type="Proteomes" id="UP000663828"/>
    </source>
</evidence>
<feature type="domain" description="Reverse transcriptase" evidence="1">
    <location>
        <begin position="41"/>
        <end position="142"/>
    </location>
</feature>
<dbReference type="InterPro" id="IPR043502">
    <property type="entry name" value="DNA/RNA_pol_sf"/>
</dbReference>
<gene>
    <name evidence="3" type="ORF">EDS130_LOCUS36050</name>
    <name evidence="2" type="ORF">XAT740_LOCUS31632</name>
</gene>
<dbReference type="Pfam" id="PF00078">
    <property type="entry name" value="RVT_1"/>
    <property type="match status" value="1"/>
</dbReference>
<evidence type="ECO:0000313" key="2">
    <source>
        <dbReference type="EMBL" id="CAF1353827.1"/>
    </source>
</evidence>
<evidence type="ECO:0000313" key="3">
    <source>
        <dbReference type="EMBL" id="CAF1401679.1"/>
    </source>
</evidence>
<dbReference type="OrthoDB" id="775972at2759"/>
<dbReference type="InterPro" id="IPR000477">
    <property type="entry name" value="RT_dom"/>
</dbReference>
<proteinExistence type="predicted"/>
<dbReference type="InterPro" id="IPR050951">
    <property type="entry name" value="Retrovirus_Pol_polyprotein"/>
</dbReference>
<dbReference type="PANTHER" id="PTHR37984:SF5">
    <property type="entry name" value="PROTEIN NYNRIN-LIKE"/>
    <property type="match status" value="1"/>
</dbReference>
<accession>A0A815HMQ1</accession>
<dbReference type="CDD" id="cd01647">
    <property type="entry name" value="RT_LTR"/>
    <property type="match status" value="1"/>
</dbReference>
<protein>
    <recommendedName>
        <fullName evidence="1">Reverse transcriptase domain-containing protein</fullName>
    </recommendedName>
</protein>
<organism evidence="2 4">
    <name type="scientific">Adineta ricciae</name>
    <name type="common">Rotifer</name>
    <dbReference type="NCBI Taxonomy" id="249248"/>
    <lineage>
        <taxon>Eukaryota</taxon>
        <taxon>Metazoa</taxon>
        <taxon>Spiralia</taxon>
        <taxon>Gnathifera</taxon>
        <taxon>Rotifera</taxon>
        <taxon>Eurotatoria</taxon>
        <taxon>Bdelloidea</taxon>
        <taxon>Adinetida</taxon>
        <taxon>Adinetidae</taxon>
        <taxon>Adineta</taxon>
    </lineage>
</organism>
<dbReference type="Proteomes" id="UP000663828">
    <property type="component" value="Unassembled WGS sequence"/>
</dbReference>
<dbReference type="EMBL" id="CAJNOJ010000328">
    <property type="protein sequence ID" value="CAF1401679.1"/>
    <property type="molecule type" value="Genomic_DNA"/>
</dbReference>
<comment type="caution">
    <text evidence="2">The sequence shown here is derived from an EMBL/GenBank/DDBJ whole genome shotgun (WGS) entry which is preliminary data.</text>
</comment>
<dbReference type="SUPFAM" id="SSF56672">
    <property type="entry name" value="DNA/RNA polymerases"/>
    <property type="match status" value="1"/>
</dbReference>
<sequence length="253" mass="28828">MSLLPHPGRTNILQHHIDIEPGNKPRNSVPCRYAAARRKRRKKDGTVRFCIDYRKLNEITIRDAYPLPRIDDILNTLQHAQFLSTLDLRFGYWQVEMDKESKPLIAFVTDKGLFECTVMSFGLTNAPATLQRLMVIVLGGLKWECCLHLQDLQKAFLALADANITLKSSKCNFCRPKMKYLGHIIAPGGIKSDSDLISTVTKFTQPTKTKEVQAFLGLTGYYRRFIENYAKIVEPLIKLLRTTQSTTLRSSLP</sequence>
<dbReference type="Gene3D" id="3.10.10.10">
    <property type="entry name" value="HIV Type 1 Reverse Transcriptase, subunit A, domain 1"/>
    <property type="match status" value="1"/>
</dbReference>
<dbReference type="Gene3D" id="3.30.70.270">
    <property type="match status" value="2"/>
</dbReference>
<name>A0A815HMQ1_ADIRI</name>
<reference evidence="2" key="1">
    <citation type="submission" date="2021-02" db="EMBL/GenBank/DDBJ databases">
        <authorList>
            <person name="Nowell W R."/>
        </authorList>
    </citation>
    <scope>NUCLEOTIDE SEQUENCE</scope>
</reference>
<dbReference type="InterPro" id="IPR043128">
    <property type="entry name" value="Rev_trsase/Diguanyl_cyclase"/>
</dbReference>
<keyword evidence="4" id="KW-1185">Reference proteome</keyword>
<evidence type="ECO:0000259" key="1">
    <source>
        <dbReference type="Pfam" id="PF00078"/>
    </source>
</evidence>
<dbReference type="EMBL" id="CAJNOR010002894">
    <property type="protein sequence ID" value="CAF1353827.1"/>
    <property type="molecule type" value="Genomic_DNA"/>
</dbReference>
<dbReference type="PANTHER" id="PTHR37984">
    <property type="entry name" value="PROTEIN CBG26694"/>
    <property type="match status" value="1"/>
</dbReference>